<evidence type="ECO:0000256" key="2">
    <source>
        <dbReference type="ARBA" id="ARBA00022448"/>
    </source>
</evidence>
<gene>
    <name evidence="8" type="ORF">GNP35_01175</name>
</gene>
<evidence type="ECO:0000256" key="1">
    <source>
        <dbReference type="ARBA" id="ARBA00004651"/>
    </source>
</evidence>
<comment type="caution">
    <text evidence="8">The sequence shown here is derived from an EMBL/GenBank/DDBJ whole genome shotgun (WGS) entry which is preliminary data.</text>
</comment>
<feature type="transmembrane region" description="Helical" evidence="7">
    <location>
        <begin position="44"/>
        <end position="66"/>
    </location>
</feature>
<feature type="transmembrane region" description="Helical" evidence="7">
    <location>
        <begin position="142"/>
        <end position="160"/>
    </location>
</feature>
<dbReference type="AlphaFoldDB" id="A0A6N8F4M9"/>
<dbReference type="PRINTS" id="PR00173">
    <property type="entry name" value="EDTRNSPORT"/>
</dbReference>
<evidence type="ECO:0000313" key="8">
    <source>
        <dbReference type="EMBL" id="MUH71223.1"/>
    </source>
</evidence>
<keyword evidence="3" id="KW-1003">Cell membrane</keyword>
<keyword evidence="9" id="KW-1185">Reference proteome</keyword>
<keyword evidence="5 7" id="KW-1133">Transmembrane helix</keyword>
<accession>A0A6N8F4M9</accession>
<feature type="transmembrane region" description="Helical" evidence="7">
    <location>
        <begin position="78"/>
        <end position="100"/>
    </location>
</feature>
<dbReference type="Pfam" id="PF00375">
    <property type="entry name" value="SDF"/>
    <property type="match status" value="1"/>
</dbReference>
<feature type="transmembrane region" description="Helical" evidence="7">
    <location>
        <begin position="211"/>
        <end position="237"/>
    </location>
</feature>
<dbReference type="PANTHER" id="PTHR42865">
    <property type="entry name" value="PROTON/GLUTAMATE-ASPARTATE SYMPORTER"/>
    <property type="match status" value="1"/>
</dbReference>
<keyword evidence="4 7" id="KW-0812">Transmembrane</keyword>
<proteinExistence type="predicted"/>
<feature type="transmembrane region" description="Helical" evidence="7">
    <location>
        <begin position="180"/>
        <end position="205"/>
    </location>
</feature>
<protein>
    <submittedName>
        <fullName evidence="8">Cation:dicarboxylase symporter family transporter</fullName>
    </submittedName>
</protein>
<dbReference type="SUPFAM" id="SSF118215">
    <property type="entry name" value="Proton glutamate symport protein"/>
    <property type="match status" value="1"/>
</dbReference>
<feature type="transmembrane region" description="Helical" evidence="7">
    <location>
        <begin position="301"/>
        <end position="318"/>
    </location>
</feature>
<keyword evidence="6 7" id="KW-0472">Membrane</keyword>
<dbReference type="GO" id="GO:0005886">
    <property type="term" value="C:plasma membrane"/>
    <property type="evidence" value="ECO:0007669"/>
    <property type="project" value="UniProtKB-SubCell"/>
</dbReference>
<organism evidence="8 9">
    <name type="scientific">Psychrosphaera haliotis</name>
    <dbReference type="NCBI Taxonomy" id="555083"/>
    <lineage>
        <taxon>Bacteria</taxon>
        <taxon>Pseudomonadati</taxon>
        <taxon>Pseudomonadota</taxon>
        <taxon>Gammaproteobacteria</taxon>
        <taxon>Alteromonadales</taxon>
        <taxon>Pseudoalteromonadaceae</taxon>
        <taxon>Psychrosphaera</taxon>
    </lineage>
</organism>
<dbReference type="GO" id="GO:0006835">
    <property type="term" value="P:dicarboxylic acid transport"/>
    <property type="evidence" value="ECO:0007669"/>
    <property type="project" value="TreeGrafter"/>
</dbReference>
<sequence>MLARFFSLTLSKQIFFAFVASIAFGLLFENAALAIKPIGTAYINAIKMVVIPLLFFSIVSSIFSFSDPTKLKRLGLKTLGVFLATAFIASLIGLTIGSMIDWSAGINLIPTETKEKVIPSIAEVLTGFIPSNIIDSMANGKVIPVVVFSVLLGLAVLKTGKEANPFKQFIISGNQVMASLMKMILAVTPIGVFAIMAATVSQFGLDTLLPLGQFILAVYVGCLIHMAVTYSSLVAAFGKMNPVTFYKHIFEAQVTAYSTCSSYATLPVTTKVISENLKVEKGYASFVANIGSSANMDGCGGIYPAIAAIFIAHIYGISLDYTDYAMISFTAVISSIGTAGVPGAALVMLTVTLNAVGLPLEGIAFVAAIDRIIDMMRTATNITGDAVTALVVGQSEGLVNQSNVEAEMNEDVSGLYTTEQHKVS</sequence>
<reference evidence="8 9" key="1">
    <citation type="submission" date="2019-11" db="EMBL/GenBank/DDBJ databases">
        <title>P. haliotis isolates from Z. marina roots.</title>
        <authorList>
            <person name="Cohen M."/>
            <person name="Jospin G."/>
            <person name="Eisen J.A."/>
            <person name="Coil D.A."/>
        </authorList>
    </citation>
    <scope>NUCLEOTIDE SEQUENCE [LARGE SCALE GENOMIC DNA]</scope>
    <source>
        <strain evidence="8 9">UCD-MCMsp1aY</strain>
    </source>
</reference>
<evidence type="ECO:0000256" key="5">
    <source>
        <dbReference type="ARBA" id="ARBA00022989"/>
    </source>
</evidence>
<name>A0A6N8F4M9_9GAMM</name>
<dbReference type="Gene3D" id="1.10.3860.10">
    <property type="entry name" value="Sodium:dicarboxylate symporter"/>
    <property type="match status" value="1"/>
</dbReference>
<dbReference type="RefSeq" id="WP_155693757.1">
    <property type="nucleotide sequence ID" value="NZ_WOCD01000001.1"/>
</dbReference>
<evidence type="ECO:0000256" key="7">
    <source>
        <dbReference type="SAM" id="Phobius"/>
    </source>
</evidence>
<comment type="subcellular location">
    <subcellularLocation>
        <location evidence="1">Cell membrane</location>
        <topology evidence="1">Multi-pass membrane protein</topology>
    </subcellularLocation>
</comment>
<evidence type="ECO:0000313" key="9">
    <source>
        <dbReference type="Proteomes" id="UP000439994"/>
    </source>
</evidence>
<keyword evidence="2" id="KW-0813">Transport</keyword>
<dbReference type="InterPro" id="IPR036458">
    <property type="entry name" value="Na:dicarbo_symporter_sf"/>
</dbReference>
<dbReference type="PANTHER" id="PTHR42865:SF7">
    <property type="entry name" value="PROTON_GLUTAMATE-ASPARTATE SYMPORTER"/>
    <property type="match status" value="1"/>
</dbReference>
<dbReference type="GO" id="GO:0015293">
    <property type="term" value="F:symporter activity"/>
    <property type="evidence" value="ECO:0007669"/>
    <property type="project" value="UniProtKB-KW"/>
</dbReference>
<evidence type="ECO:0000256" key="6">
    <source>
        <dbReference type="ARBA" id="ARBA00023136"/>
    </source>
</evidence>
<evidence type="ECO:0000256" key="4">
    <source>
        <dbReference type="ARBA" id="ARBA00022692"/>
    </source>
</evidence>
<dbReference type="OrthoDB" id="9766690at2"/>
<dbReference type="EMBL" id="WOCD01000001">
    <property type="protein sequence ID" value="MUH71223.1"/>
    <property type="molecule type" value="Genomic_DNA"/>
</dbReference>
<evidence type="ECO:0000256" key="3">
    <source>
        <dbReference type="ARBA" id="ARBA00022475"/>
    </source>
</evidence>
<dbReference type="Proteomes" id="UP000439994">
    <property type="component" value="Unassembled WGS sequence"/>
</dbReference>
<dbReference type="InterPro" id="IPR001991">
    <property type="entry name" value="Na-dicarboxylate_symporter"/>
</dbReference>